<protein>
    <submittedName>
        <fullName evidence="2">Uncharacterized protein</fullName>
    </submittedName>
</protein>
<evidence type="ECO:0000313" key="2">
    <source>
        <dbReference type="EMBL" id="KHJ99950.1"/>
    </source>
</evidence>
<reference evidence="2 3" key="1">
    <citation type="submission" date="2014-03" db="EMBL/GenBank/DDBJ databases">
        <title>Draft genome of the hookworm Oesophagostomum dentatum.</title>
        <authorList>
            <person name="Mitreva M."/>
        </authorList>
    </citation>
    <scope>NUCLEOTIDE SEQUENCE [LARGE SCALE GENOMIC DNA]</scope>
    <source>
        <strain evidence="2 3">OD-Hann</strain>
    </source>
</reference>
<gene>
    <name evidence="2" type="ORF">OESDEN_00013</name>
</gene>
<proteinExistence type="predicted"/>
<feature type="chain" id="PRO_5002066317" evidence="1">
    <location>
        <begin position="19"/>
        <end position="209"/>
    </location>
</feature>
<evidence type="ECO:0000313" key="3">
    <source>
        <dbReference type="Proteomes" id="UP000053660"/>
    </source>
</evidence>
<dbReference type="EMBL" id="KN549200">
    <property type="protein sequence ID" value="KHJ99950.1"/>
    <property type="molecule type" value="Genomic_DNA"/>
</dbReference>
<sequence>MLPLVGFATIAAICTVSAHQLTPSVDNPRIKRSLESMSLTAPHINMRRSDEEFVPMMYPDEGNYELGQYDPDDEVDEETQRSYTEERMGKRSIALGRSGFRPGKRSLPLGRLGFRPGKRSLEEIANLDEPIYSTYFNKRSMAMGRMGFRPGKRSIVMGRVDYRPGKRNSVAFLDSGSRADKRSLAIGRSAYRPGKRSLSLGGLDLRPEM</sequence>
<feature type="signal peptide" evidence="1">
    <location>
        <begin position="1"/>
        <end position="18"/>
    </location>
</feature>
<keyword evidence="3" id="KW-1185">Reference proteome</keyword>
<dbReference type="OrthoDB" id="5853887at2759"/>
<name>A0A0B1TWT9_OESDE</name>
<dbReference type="Proteomes" id="UP000053660">
    <property type="component" value="Unassembled WGS sequence"/>
</dbReference>
<evidence type="ECO:0000256" key="1">
    <source>
        <dbReference type="SAM" id="SignalP"/>
    </source>
</evidence>
<accession>A0A0B1TWT9</accession>
<dbReference type="AlphaFoldDB" id="A0A0B1TWT9"/>
<keyword evidence="1" id="KW-0732">Signal</keyword>
<organism evidence="2 3">
    <name type="scientific">Oesophagostomum dentatum</name>
    <name type="common">Nodular worm</name>
    <dbReference type="NCBI Taxonomy" id="61180"/>
    <lineage>
        <taxon>Eukaryota</taxon>
        <taxon>Metazoa</taxon>
        <taxon>Ecdysozoa</taxon>
        <taxon>Nematoda</taxon>
        <taxon>Chromadorea</taxon>
        <taxon>Rhabditida</taxon>
        <taxon>Rhabditina</taxon>
        <taxon>Rhabditomorpha</taxon>
        <taxon>Strongyloidea</taxon>
        <taxon>Strongylidae</taxon>
        <taxon>Oesophagostomum</taxon>
    </lineage>
</organism>